<evidence type="ECO:0000313" key="7">
    <source>
        <dbReference type="Proteomes" id="UP001501757"/>
    </source>
</evidence>
<dbReference type="Gene3D" id="3.40.640.10">
    <property type="entry name" value="Type I PLP-dependent aspartate aminotransferase-like (Major domain)"/>
    <property type="match status" value="1"/>
</dbReference>
<dbReference type="EMBL" id="BAAAEI010000021">
    <property type="protein sequence ID" value="GAA0366735.1"/>
    <property type="molecule type" value="Genomic_DNA"/>
</dbReference>
<dbReference type="PIRSF" id="PIRSF000521">
    <property type="entry name" value="Transaminase_4ab_Lys_Orn"/>
    <property type="match status" value="1"/>
</dbReference>
<accession>A0ABN0XKV0</accession>
<keyword evidence="2 6" id="KW-0032">Aminotransferase</keyword>
<dbReference type="InterPro" id="IPR015422">
    <property type="entry name" value="PyrdxlP-dep_Trfase_small"/>
</dbReference>
<dbReference type="PANTHER" id="PTHR11986:SF79">
    <property type="entry name" value="ACETYLORNITHINE AMINOTRANSFERASE, MITOCHONDRIAL"/>
    <property type="match status" value="1"/>
</dbReference>
<evidence type="ECO:0000256" key="2">
    <source>
        <dbReference type="ARBA" id="ARBA00022576"/>
    </source>
</evidence>
<evidence type="ECO:0000256" key="1">
    <source>
        <dbReference type="ARBA" id="ARBA00001933"/>
    </source>
</evidence>
<keyword evidence="4 5" id="KW-0663">Pyridoxal phosphate</keyword>
<dbReference type="PANTHER" id="PTHR11986">
    <property type="entry name" value="AMINOTRANSFERASE CLASS III"/>
    <property type="match status" value="1"/>
</dbReference>
<proteinExistence type="inferred from homology"/>
<comment type="similarity">
    <text evidence="5">Belongs to the class-III pyridoxal-phosphate-dependent aminotransferase family.</text>
</comment>
<dbReference type="GO" id="GO:0008483">
    <property type="term" value="F:transaminase activity"/>
    <property type="evidence" value="ECO:0007669"/>
    <property type="project" value="UniProtKB-KW"/>
</dbReference>
<dbReference type="Proteomes" id="UP001501757">
    <property type="component" value="Unassembled WGS sequence"/>
</dbReference>
<dbReference type="InterPro" id="IPR050103">
    <property type="entry name" value="Class-III_PLP-dep_AT"/>
</dbReference>
<dbReference type="SUPFAM" id="SSF53383">
    <property type="entry name" value="PLP-dependent transferases"/>
    <property type="match status" value="1"/>
</dbReference>
<evidence type="ECO:0000256" key="3">
    <source>
        <dbReference type="ARBA" id="ARBA00022679"/>
    </source>
</evidence>
<reference evidence="6 7" key="1">
    <citation type="journal article" date="2019" name="Int. J. Syst. Evol. Microbiol.">
        <title>The Global Catalogue of Microorganisms (GCM) 10K type strain sequencing project: providing services to taxonomists for standard genome sequencing and annotation.</title>
        <authorList>
            <consortium name="The Broad Institute Genomics Platform"/>
            <consortium name="The Broad Institute Genome Sequencing Center for Infectious Disease"/>
            <person name="Wu L."/>
            <person name="Ma J."/>
        </authorList>
    </citation>
    <scope>NUCLEOTIDE SEQUENCE [LARGE SCALE GENOMIC DNA]</scope>
    <source>
        <strain evidence="6 7">JCM 13378</strain>
    </source>
</reference>
<keyword evidence="7" id="KW-1185">Reference proteome</keyword>
<evidence type="ECO:0000256" key="5">
    <source>
        <dbReference type="RuleBase" id="RU003560"/>
    </source>
</evidence>
<comment type="cofactor">
    <cofactor evidence="1">
        <name>pyridoxal 5'-phosphate</name>
        <dbReference type="ChEBI" id="CHEBI:597326"/>
    </cofactor>
</comment>
<organism evidence="6 7">
    <name type="scientific">Bowmanella denitrificans</name>
    <dbReference type="NCBI Taxonomy" id="366582"/>
    <lineage>
        <taxon>Bacteria</taxon>
        <taxon>Pseudomonadati</taxon>
        <taxon>Pseudomonadota</taxon>
        <taxon>Gammaproteobacteria</taxon>
        <taxon>Alteromonadales</taxon>
        <taxon>Alteromonadaceae</taxon>
        <taxon>Bowmanella</taxon>
    </lineage>
</organism>
<name>A0ABN0XKV0_9ALTE</name>
<dbReference type="Gene3D" id="3.90.1150.10">
    <property type="entry name" value="Aspartate Aminotransferase, domain 1"/>
    <property type="match status" value="1"/>
</dbReference>
<evidence type="ECO:0000256" key="4">
    <source>
        <dbReference type="ARBA" id="ARBA00022898"/>
    </source>
</evidence>
<dbReference type="Pfam" id="PF00202">
    <property type="entry name" value="Aminotran_3"/>
    <property type="match status" value="1"/>
</dbReference>
<gene>
    <name evidence="6" type="ORF">GCM10009092_33850</name>
</gene>
<sequence>MAGGCFSHVPVDVKKIESRYRRIVTPIPVPQSVPLLEEMYRLESRSMHGQLPILWDKAEDFQVHDAWGNTWIDFTSTIFVANAGHGNRRILQGLQEVLDKPLLHTYTYANKPRLDYLRYLIANTPAQFEKAFMLSAGTEATEVALKLMRLQGEKAGKKRGGIVCFQGAFHGRTLGAQMMTGNDGAKAWIGYQDPNIHHLPFPYPWDDKVKADPRTFFRQQLESLLEKHQLDAGKDICGFMLETFQGWGAVFYPKEFVQELVAFAKAHQILVAFDEMQAGFGRTGELFGYMHYEVEPDLLCLGKGASSGLPLALVMGSAKIMDLPDVGSMSSTHSANPLCCAAGLANLQAMLEDGLIDNSRRLGQLFHEQLNALKDKYPQQLRMVCGKGLLAALIFQDEAGRPLSKLCDLISEKAMQNGLLVVHTGRESIKLAPPLSIHQEALLEGISVLDECISSALEECHDY</sequence>
<protein>
    <submittedName>
        <fullName evidence="6">Acetyl ornithine aminotransferase family protein</fullName>
    </submittedName>
</protein>
<dbReference type="InterPro" id="IPR005814">
    <property type="entry name" value="Aminotrans_3"/>
</dbReference>
<dbReference type="InterPro" id="IPR015421">
    <property type="entry name" value="PyrdxlP-dep_Trfase_major"/>
</dbReference>
<dbReference type="RefSeq" id="WP_343846494.1">
    <property type="nucleotide sequence ID" value="NZ_BAAAEI010000021.1"/>
</dbReference>
<evidence type="ECO:0000313" key="6">
    <source>
        <dbReference type="EMBL" id="GAA0366735.1"/>
    </source>
</evidence>
<keyword evidence="3" id="KW-0808">Transferase</keyword>
<dbReference type="InterPro" id="IPR015424">
    <property type="entry name" value="PyrdxlP-dep_Trfase"/>
</dbReference>
<dbReference type="CDD" id="cd00610">
    <property type="entry name" value="OAT_like"/>
    <property type="match status" value="1"/>
</dbReference>
<comment type="caution">
    <text evidence="6">The sequence shown here is derived from an EMBL/GenBank/DDBJ whole genome shotgun (WGS) entry which is preliminary data.</text>
</comment>